<dbReference type="CDD" id="cd00995">
    <property type="entry name" value="PBP2_NikA_DppA_OppA_like"/>
    <property type="match status" value="1"/>
</dbReference>
<feature type="domain" description="Solute-binding protein family 5" evidence="5">
    <location>
        <begin position="73"/>
        <end position="478"/>
    </location>
</feature>
<feature type="signal peptide" evidence="4">
    <location>
        <begin position="1"/>
        <end position="24"/>
    </location>
</feature>
<dbReference type="Pfam" id="PF00496">
    <property type="entry name" value="SBP_bac_5"/>
    <property type="match status" value="1"/>
</dbReference>
<dbReference type="GO" id="GO:1904680">
    <property type="term" value="F:peptide transmembrane transporter activity"/>
    <property type="evidence" value="ECO:0007669"/>
    <property type="project" value="TreeGrafter"/>
</dbReference>
<comment type="caution">
    <text evidence="6">The sequence shown here is derived from an EMBL/GenBank/DDBJ whole genome shotgun (WGS) entry which is preliminary data.</text>
</comment>
<dbReference type="PANTHER" id="PTHR30290">
    <property type="entry name" value="PERIPLASMIC BINDING COMPONENT OF ABC TRANSPORTER"/>
    <property type="match status" value="1"/>
</dbReference>
<proteinExistence type="inferred from homology"/>
<comment type="similarity">
    <text evidence="1">Belongs to the bacterial solute-binding protein 5 family.</text>
</comment>
<evidence type="ECO:0000256" key="3">
    <source>
        <dbReference type="ARBA" id="ARBA00022729"/>
    </source>
</evidence>
<evidence type="ECO:0000256" key="1">
    <source>
        <dbReference type="ARBA" id="ARBA00005695"/>
    </source>
</evidence>
<keyword evidence="3 4" id="KW-0732">Signal</keyword>
<protein>
    <submittedName>
        <fullName evidence="6">ABC transporter substrate-binding protein</fullName>
    </submittedName>
</protein>
<dbReference type="InterPro" id="IPR039424">
    <property type="entry name" value="SBP_5"/>
</dbReference>
<dbReference type="AlphaFoldDB" id="A0A3R9MMU0"/>
<evidence type="ECO:0000313" key="6">
    <source>
        <dbReference type="EMBL" id="RSK45905.1"/>
    </source>
</evidence>
<dbReference type="GO" id="GO:0015833">
    <property type="term" value="P:peptide transport"/>
    <property type="evidence" value="ECO:0007669"/>
    <property type="project" value="TreeGrafter"/>
</dbReference>
<dbReference type="PIRSF" id="PIRSF002741">
    <property type="entry name" value="MppA"/>
    <property type="match status" value="1"/>
</dbReference>
<dbReference type="Gene3D" id="3.10.105.10">
    <property type="entry name" value="Dipeptide-binding Protein, Domain 3"/>
    <property type="match status" value="1"/>
</dbReference>
<dbReference type="Proteomes" id="UP000270291">
    <property type="component" value="Unassembled WGS sequence"/>
</dbReference>
<reference evidence="6 7" key="1">
    <citation type="submission" date="2018-12" db="EMBL/GenBank/DDBJ databases">
        <authorList>
            <person name="Feng G."/>
            <person name="Zhu H."/>
        </authorList>
    </citation>
    <scope>NUCLEOTIDE SEQUENCE [LARGE SCALE GENOMIC DNA]</scope>
    <source>
        <strain evidence="6 7">LMG 26000</strain>
    </source>
</reference>
<keyword evidence="7" id="KW-1185">Reference proteome</keyword>
<dbReference type="PROSITE" id="PS51257">
    <property type="entry name" value="PROKAR_LIPOPROTEIN"/>
    <property type="match status" value="1"/>
</dbReference>
<evidence type="ECO:0000313" key="7">
    <source>
        <dbReference type="Proteomes" id="UP000270291"/>
    </source>
</evidence>
<dbReference type="RefSeq" id="WP_125435099.1">
    <property type="nucleotide sequence ID" value="NZ_RWIU01000001.1"/>
</dbReference>
<dbReference type="InterPro" id="IPR000914">
    <property type="entry name" value="SBP_5_dom"/>
</dbReference>
<dbReference type="Gene3D" id="3.40.190.10">
    <property type="entry name" value="Periplasmic binding protein-like II"/>
    <property type="match status" value="1"/>
</dbReference>
<dbReference type="SUPFAM" id="SSF53850">
    <property type="entry name" value="Periplasmic binding protein-like II"/>
    <property type="match status" value="1"/>
</dbReference>
<dbReference type="PANTHER" id="PTHR30290:SF9">
    <property type="entry name" value="OLIGOPEPTIDE-BINDING PROTEIN APPA"/>
    <property type="match status" value="1"/>
</dbReference>
<dbReference type="GO" id="GO:0030288">
    <property type="term" value="C:outer membrane-bounded periplasmic space"/>
    <property type="evidence" value="ECO:0007669"/>
    <property type="project" value="UniProtKB-ARBA"/>
</dbReference>
<feature type="chain" id="PRO_5018730014" evidence="4">
    <location>
        <begin position="25"/>
        <end position="575"/>
    </location>
</feature>
<gene>
    <name evidence="6" type="ORF">EI293_01660</name>
</gene>
<evidence type="ECO:0000256" key="4">
    <source>
        <dbReference type="SAM" id="SignalP"/>
    </source>
</evidence>
<dbReference type="EMBL" id="RWIU01000001">
    <property type="protein sequence ID" value="RSK45905.1"/>
    <property type="molecule type" value="Genomic_DNA"/>
</dbReference>
<organism evidence="6 7">
    <name type="scientific">Hymenobacter perfusus</name>
    <dbReference type="NCBI Taxonomy" id="1236770"/>
    <lineage>
        <taxon>Bacteria</taxon>
        <taxon>Pseudomonadati</taxon>
        <taxon>Bacteroidota</taxon>
        <taxon>Cytophagia</taxon>
        <taxon>Cytophagales</taxon>
        <taxon>Hymenobacteraceae</taxon>
        <taxon>Hymenobacter</taxon>
    </lineage>
</organism>
<evidence type="ECO:0000259" key="5">
    <source>
        <dbReference type="Pfam" id="PF00496"/>
    </source>
</evidence>
<dbReference type="InterPro" id="IPR030678">
    <property type="entry name" value="Peptide/Ni-bd"/>
</dbReference>
<dbReference type="GO" id="GO:0043190">
    <property type="term" value="C:ATP-binding cassette (ABC) transporter complex"/>
    <property type="evidence" value="ECO:0007669"/>
    <property type="project" value="InterPro"/>
</dbReference>
<evidence type="ECO:0000256" key="2">
    <source>
        <dbReference type="ARBA" id="ARBA00022448"/>
    </source>
</evidence>
<keyword evidence="2" id="KW-0813">Transport</keyword>
<name>A0A3R9MMU0_9BACT</name>
<sequence>MKHLFSGLIVLLWGSLFYSCSPRAANTDTGTVRIHWVRDPENLDPLVVDNSSAYEVANLTNCSLLCGDDSTQEFVPWLAESFPAVEQHGDTLLVSYRLRPEAAWDNGTPILARDVAFTLKVMNCPGLPIEMDQAMFGFVRDIRLHPTDSRQFTLVCLGASPDHVRTSGDYSILPEHILDPEGELRTIPLPHMARTAATPVVQAFVKRYQALQLAKHPERLPGCGPYRVSSWQNGRFLVLARKSKWWADALPVPPRQLQAFPTRLIYQIIPDATTATLALRRGELDVYPMMPAGEFARLQKSAAAQQSLTFSSTDSYDCLAVSFNVRQAVLRDALTRQALSYLFDAPTLNRATQQGTARLSAGLISPRIRQYYYDSLPLPRFDSRRAAALLREAGWQQQQAGGWLRSTRQNSREPLQLRLHYRAGESAFETIGLQFRAAAATLGIPVELYPTEQSLLTRQVRAGATDLTLRTLTGNPFSYDFTPLLHSRGIGASNTSGFSNTLSDQLIEQIATTEDPTRKRKLLRKFQRFLQQERPFTVLYFLPYRIAAAKRLGKLPVTGIRPGYAAARIRPVSTR</sequence>
<dbReference type="OrthoDB" id="9772924at2"/>
<accession>A0A3R9MMU0</accession>